<proteinExistence type="predicted"/>
<evidence type="ECO:0000256" key="1">
    <source>
        <dbReference type="SAM" id="Phobius"/>
    </source>
</evidence>
<dbReference type="RefSeq" id="WP_208344709.1">
    <property type="nucleotide sequence ID" value="NZ_CAWQFN010000530.1"/>
</dbReference>
<keyword evidence="3" id="KW-1185">Reference proteome</keyword>
<feature type="transmembrane region" description="Helical" evidence="1">
    <location>
        <begin position="93"/>
        <end position="113"/>
    </location>
</feature>
<keyword evidence="1" id="KW-1133">Transmembrane helix</keyword>
<reference evidence="3" key="1">
    <citation type="journal article" date="2021" name="Science">
        <title>Hunting the eagle killer: A cyanobacterial neurotoxin causes vacuolar myelinopathy.</title>
        <authorList>
            <person name="Breinlinger S."/>
            <person name="Phillips T.J."/>
            <person name="Haram B.N."/>
            <person name="Mares J."/>
            <person name="Martinez Yerena J.A."/>
            <person name="Hrouzek P."/>
            <person name="Sobotka R."/>
            <person name="Henderson W.M."/>
            <person name="Schmieder P."/>
            <person name="Williams S.M."/>
            <person name="Lauderdale J.D."/>
            <person name="Wilde H.D."/>
            <person name="Gerrin W."/>
            <person name="Kust A."/>
            <person name="Washington J.W."/>
            <person name="Wagner C."/>
            <person name="Geier B."/>
            <person name="Liebeke M."/>
            <person name="Enke H."/>
            <person name="Niedermeyer T.H.J."/>
            <person name="Wilde S.B."/>
        </authorList>
    </citation>
    <scope>NUCLEOTIDE SEQUENCE [LARGE SCALE GENOMIC DNA]</scope>
    <source>
        <strain evidence="3">Thurmond2011</strain>
    </source>
</reference>
<feature type="transmembrane region" description="Helical" evidence="1">
    <location>
        <begin position="63"/>
        <end position="86"/>
    </location>
</feature>
<comment type="caution">
    <text evidence="2">The sequence shown here is derived from an EMBL/GenBank/DDBJ whole genome shotgun (WGS) entry which is preliminary data.</text>
</comment>
<keyword evidence="1" id="KW-0472">Membrane</keyword>
<sequence length="119" mass="12648">MKHNIIEADSNVDTNQNLLLTADSSVTILSKPVSQDAELALLSRNNPHEPVTNVGTPLQNDCWIYRIVVSALALIILSCIGSAVWLQSQDKEIPEIFIGLGTGALGGLAGLLAPTSSRE</sequence>
<organism evidence="2 3">
    <name type="scientific">Aetokthonos hydrillicola Thurmond2011</name>
    <dbReference type="NCBI Taxonomy" id="2712845"/>
    <lineage>
        <taxon>Bacteria</taxon>
        <taxon>Bacillati</taxon>
        <taxon>Cyanobacteriota</taxon>
        <taxon>Cyanophyceae</taxon>
        <taxon>Nostocales</taxon>
        <taxon>Hapalosiphonaceae</taxon>
        <taxon>Aetokthonos</taxon>
    </lineage>
</organism>
<evidence type="ECO:0000313" key="3">
    <source>
        <dbReference type="Proteomes" id="UP000667802"/>
    </source>
</evidence>
<gene>
    <name evidence="2" type="ORF">G7B40_031140</name>
</gene>
<dbReference type="Proteomes" id="UP000667802">
    <property type="component" value="Unassembled WGS sequence"/>
</dbReference>
<dbReference type="AlphaFoldDB" id="A0AAP5ICL9"/>
<keyword evidence="1" id="KW-0812">Transmembrane</keyword>
<name>A0AAP5ICL9_9CYAN</name>
<dbReference type="EMBL" id="JAALHA020000021">
    <property type="protein sequence ID" value="MDR9898981.1"/>
    <property type="molecule type" value="Genomic_DNA"/>
</dbReference>
<protein>
    <submittedName>
        <fullName evidence="2">Uncharacterized protein</fullName>
    </submittedName>
</protein>
<accession>A0AAP5ICL9</accession>
<evidence type="ECO:0000313" key="2">
    <source>
        <dbReference type="EMBL" id="MDR9898981.1"/>
    </source>
</evidence>